<dbReference type="Proteomes" id="UP001501509">
    <property type="component" value="Unassembled WGS sequence"/>
</dbReference>
<evidence type="ECO:0000313" key="1">
    <source>
        <dbReference type="EMBL" id="GAA2637894.1"/>
    </source>
</evidence>
<keyword evidence="2" id="KW-1185">Reference proteome</keyword>
<gene>
    <name evidence="1" type="ORF">GCM10010411_92140</name>
</gene>
<reference evidence="1 2" key="1">
    <citation type="journal article" date="2019" name="Int. J. Syst. Evol. Microbiol.">
        <title>The Global Catalogue of Microorganisms (GCM) 10K type strain sequencing project: providing services to taxonomists for standard genome sequencing and annotation.</title>
        <authorList>
            <consortium name="The Broad Institute Genomics Platform"/>
            <consortium name="The Broad Institute Genome Sequencing Center for Infectious Disease"/>
            <person name="Wu L."/>
            <person name="Ma J."/>
        </authorList>
    </citation>
    <scope>NUCLEOTIDE SEQUENCE [LARGE SCALE GENOMIC DNA]</scope>
    <source>
        <strain evidence="1 2">JCM 6833</strain>
    </source>
</reference>
<name>A0ABN3QY23_9ACTN</name>
<evidence type="ECO:0000313" key="2">
    <source>
        <dbReference type="Proteomes" id="UP001501509"/>
    </source>
</evidence>
<dbReference type="RefSeq" id="WP_344549127.1">
    <property type="nucleotide sequence ID" value="NZ_BAAATD010000024.1"/>
</dbReference>
<comment type="caution">
    <text evidence="1">The sequence shown here is derived from an EMBL/GenBank/DDBJ whole genome shotgun (WGS) entry which is preliminary data.</text>
</comment>
<accession>A0ABN3QY23</accession>
<protein>
    <submittedName>
        <fullName evidence="1">Uncharacterized protein</fullName>
    </submittedName>
</protein>
<sequence length="179" mass="19469">MTDRIEVDPSDGPWLNSVLQRVFAARRDGDQDEARRLLDYARAEGGAELGRVAELLAAADTARAKAIARGREMEPFGISLAPKGTLLCDFCAAPDPVVYYPVTEFEIAAPGGSWLSGDRFCACAACRRFVDGSDSPSDNAALACWRLWPGSSGIRPPIMVYRTGRDRRRYASHDGRSGT</sequence>
<proteinExistence type="predicted"/>
<organism evidence="1 2">
    <name type="scientific">Actinomadura fulvescens</name>
    <dbReference type="NCBI Taxonomy" id="46160"/>
    <lineage>
        <taxon>Bacteria</taxon>
        <taxon>Bacillati</taxon>
        <taxon>Actinomycetota</taxon>
        <taxon>Actinomycetes</taxon>
        <taxon>Streptosporangiales</taxon>
        <taxon>Thermomonosporaceae</taxon>
        <taxon>Actinomadura</taxon>
    </lineage>
</organism>
<dbReference type="EMBL" id="BAAATD010000024">
    <property type="protein sequence ID" value="GAA2637894.1"/>
    <property type="molecule type" value="Genomic_DNA"/>
</dbReference>